<dbReference type="AlphaFoldDB" id="A0A385SFK3"/>
<dbReference type="KEGG" id="chk:D4L85_00565"/>
<dbReference type="InterPro" id="IPR013783">
    <property type="entry name" value="Ig-like_fold"/>
</dbReference>
<reference evidence="4" key="1">
    <citation type="submission" date="2018-09" db="EMBL/GenBank/DDBJ databases">
        <title>Chryseolinea sp. KIS68-18 isolated from soil.</title>
        <authorList>
            <person name="Weon H.-Y."/>
            <person name="Kwon S.-W."/>
            <person name="Lee S.A."/>
        </authorList>
    </citation>
    <scope>NUCLEOTIDE SEQUENCE [LARGE SCALE GENOMIC DNA]</scope>
    <source>
        <strain evidence="4">KIS68-18</strain>
    </source>
</reference>
<evidence type="ECO:0000313" key="4">
    <source>
        <dbReference type="Proteomes" id="UP000266183"/>
    </source>
</evidence>
<feature type="domain" description="Fibronectin type-III" evidence="2">
    <location>
        <begin position="499"/>
        <end position="598"/>
    </location>
</feature>
<proteinExistence type="predicted"/>
<name>A0A385SFK3_9BACT</name>
<evidence type="ECO:0000313" key="3">
    <source>
        <dbReference type="EMBL" id="AYB29166.1"/>
    </source>
</evidence>
<keyword evidence="1" id="KW-0732">Signal</keyword>
<evidence type="ECO:0000256" key="1">
    <source>
        <dbReference type="SAM" id="SignalP"/>
    </source>
</evidence>
<gene>
    <name evidence="3" type="ORF">D4L85_00565</name>
</gene>
<keyword evidence="4" id="KW-1185">Reference proteome</keyword>
<feature type="signal peptide" evidence="1">
    <location>
        <begin position="1"/>
        <end position="20"/>
    </location>
</feature>
<dbReference type="PROSITE" id="PS50853">
    <property type="entry name" value="FN3"/>
    <property type="match status" value="1"/>
</dbReference>
<dbReference type="Gene3D" id="2.60.40.10">
    <property type="entry name" value="Immunoglobulins"/>
    <property type="match status" value="4"/>
</dbReference>
<dbReference type="InterPro" id="IPR036116">
    <property type="entry name" value="FN3_sf"/>
</dbReference>
<dbReference type="SMART" id="SM00060">
    <property type="entry name" value="FN3"/>
    <property type="match status" value="2"/>
</dbReference>
<evidence type="ECO:0000259" key="2">
    <source>
        <dbReference type="PROSITE" id="PS50853"/>
    </source>
</evidence>
<sequence length="684" mass="76773">MKTIASLAAICFLITGTLSAQRKNSIIVLSKPQPDGVWLRWAPVNVAVWQTGNLSGYTIERFTMRADGEMESNSKVVLTPLPLKPLPQDVMEKRAETVEEVGVLSELIYGSEFNTAATPGNRSAILSKNRELENRFGLSLLMCDLSTEVAEAAGLFWKDKTAQQGKRYIYRVKQAGQQANFPVEPAVTVVSVAEPKPLPPIKDLKAQFNDRKVTLRWATLLHRGVYSAYYVERSSDGKNFTKLSDIPYVSMSEKQNVHEAYYVDSLAVNGVPVHYRIKGVSPFAKTGPYSNVVSGTGREDLTGLLIIREGKVIGGNSVRIAWEFPPAFEKQIEGFLISSAGRPEGPFVEQAKKPFARNVRGAVETTPHYNTYYILRAVDSKGAEVARSFPYLVQIADDTPPLVPATPTGTMDNNGVVRLSWAANKDKDLLGYRVFRRNAAHEEWVEVTQQILGRSAFIDTVNIHVLNKKIYYSIIAVDKNYNTSNYSNPVLLYRPDDIAPTAPVFLKTDVFKDSIVLAWQNSASEDVAYHELSRVEKDERLERVIQTWKPPVSIEKFKDESLEQGKTYAYRLTVYDSAGNKNGTLSKEIFFESGIRRAVSVKAEPDKEKKSIALLWKNQEPAIKCVVYRKINDDPLKLYTVIEGNIEVYTDKNLKINNSYVYRIQLIMPSGVRSELSQEVVVRF</sequence>
<dbReference type="Proteomes" id="UP000266183">
    <property type="component" value="Chromosome"/>
</dbReference>
<protein>
    <recommendedName>
        <fullName evidence="2">Fibronectin type-III domain-containing protein</fullName>
    </recommendedName>
</protein>
<organism evidence="3 4">
    <name type="scientific">Chryseolinea soli</name>
    <dbReference type="NCBI Taxonomy" id="2321403"/>
    <lineage>
        <taxon>Bacteria</taxon>
        <taxon>Pseudomonadati</taxon>
        <taxon>Bacteroidota</taxon>
        <taxon>Cytophagia</taxon>
        <taxon>Cytophagales</taxon>
        <taxon>Fulvivirgaceae</taxon>
        <taxon>Chryseolinea</taxon>
    </lineage>
</organism>
<dbReference type="RefSeq" id="WP_119752489.1">
    <property type="nucleotide sequence ID" value="NZ_CP032382.1"/>
</dbReference>
<dbReference type="InterPro" id="IPR003961">
    <property type="entry name" value="FN3_dom"/>
</dbReference>
<dbReference type="SUPFAM" id="SSF49265">
    <property type="entry name" value="Fibronectin type III"/>
    <property type="match status" value="2"/>
</dbReference>
<accession>A0A385SFK3</accession>
<dbReference type="EMBL" id="CP032382">
    <property type="protein sequence ID" value="AYB29166.1"/>
    <property type="molecule type" value="Genomic_DNA"/>
</dbReference>
<feature type="chain" id="PRO_5017414160" description="Fibronectin type-III domain-containing protein" evidence="1">
    <location>
        <begin position="21"/>
        <end position="684"/>
    </location>
</feature>
<dbReference type="OrthoDB" id="923194at2"/>